<dbReference type="Pfam" id="PF00691">
    <property type="entry name" value="OmpA"/>
    <property type="match status" value="1"/>
</dbReference>
<feature type="domain" description="OmpA-like" evidence="8">
    <location>
        <begin position="100"/>
        <end position="225"/>
    </location>
</feature>
<evidence type="ECO:0000256" key="3">
    <source>
        <dbReference type="ARBA" id="ARBA00022475"/>
    </source>
</evidence>
<dbReference type="GO" id="GO:0005886">
    <property type="term" value="C:plasma membrane"/>
    <property type="evidence" value="ECO:0007669"/>
    <property type="project" value="UniProtKB-SubCell"/>
</dbReference>
<dbReference type="EMBL" id="AP023420">
    <property type="protein sequence ID" value="BCK84721.1"/>
    <property type="molecule type" value="Genomic_DNA"/>
</dbReference>
<keyword evidence="5" id="KW-1133">Transmembrane helix</keyword>
<evidence type="ECO:0000256" key="4">
    <source>
        <dbReference type="ARBA" id="ARBA00022692"/>
    </source>
</evidence>
<comment type="subcellular location">
    <subcellularLocation>
        <location evidence="1">Cell membrane</location>
        <topology evidence="1">Single-pass membrane protein</topology>
    </subcellularLocation>
</comment>
<evidence type="ECO:0000313" key="10">
    <source>
        <dbReference type="Proteomes" id="UP000679848"/>
    </source>
</evidence>
<evidence type="ECO:0000256" key="2">
    <source>
        <dbReference type="ARBA" id="ARBA00008914"/>
    </source>
</evidence>
<dbReference type="PANTHER" id="PTHR30329">
    <property type="entry name" value="STATOR ELEMENT OF FLAGELLAR MOTOR COMPLEX"/>
    <property type="match status" value="1"/>
</dbReference>
<dbReference type="InterPro" id="IPR050330">
    <property type="entry name" value="Bact_OuterMem_StrucFunc"/>
</dbReference>
<dbReference type="PANTHER" id="PTHR30329:SF21">
    <property type="entry name" value="LIPOPROTEIN YIAD-RELATED"/>
    <property type="match status" value="1"/>
</dbReference>
<evidence type="ECO:0000259" key="8">
    <source>
        <dbReference type="PROSITE" id="PS51123"/>
    </source>
</evidence>
<keyword evidence="4" id="KW-0812">Transmembrane</keyword>
<dbReference type="InterPro" id="IPR036737">
    <property type="entry name" value="OmpA-like_sf"/>
</dbReference>
<accession>A0A810QGN6</accession>
<dbReference type="InterPro" id="IPR025713">
    <property type="entry name" value="MotB-like_N_dom"/>
</dbReference>
<keyword evidence="6 7" id="KW-0472">Membrane</keyword>
<organism evidence="9 10">
    <name type="scientific">Pusillibacter faecalis</name>
    <dbReference type="NCBI Taxonomy" id="2714358"/>
    <lineage>
        <taxon>Bacteria</taxon>
        <taxon>Bacillati</taxon>
        <taxon>Bacillota</taxon>
        <taxon>Clostridia</taxon>
        <taxon>Eubacteriales</taxon>
        <taxon>Oscillospiraceae</taxon>
        <taxon>Pusillibacter</taxon>
    </lineage>
</organism>
<dbReference type="Gene3D" id="3.30.1330.60">
    <property type="entry name" value="OmpA-like domain"/>
    <property type="match status" value="1"/>
</dbReference>
<sequence length="240" mass="26360">MDTYGDMVTLLLCFFVLLYSMSTISEENWKALVMSFNPLATETLTVTPGGDGPNADADEAGGPVDLQKQIDEDIEELYQELTAFVAQAGEQSNISVTKDGGKIYISFNQVVFFDGDSPVLKEEAKPILDTVSEMLSNAAESIDEVRVLGHTAQANPKRPNNVETDRTLASQRATNVVIYVQEHSEVDPARLVSEGIGQWRPVATNDTVEGRAQNRRVEMIVSGRDLEQELQGGILQYTTE</sequence>
<dbReference type="AlphaFoldDB" id="A0A810QGN6"/>
<reference evidence="9" key="1">
    <citation type="submission" date="2020-09" db="EMBL/GenBank/DDBJ databases">
        <title>New species isolated from human feces.</title>
        <authorList>
            <person name="Kitahara M."/>
            <person name="Shigeno Y."/>
            <person name="Shime M."/>
            <person name="Matsumoto Y."/>
            <person name="Nakamura S."/>
            <person name="Motooka D."/>
            <person name="Fukuoka S."/>
            <person name="Nishikawa H."/>
            <person name="Benno Y."/>
        </authorList>
    </citation>
    <scope>NUCLEOTIDE SEQUENCE</scope>
    <source>
        <strain evidence="9">MM59</strain>
    </source>
</reference>
<protein>
    <submittedName>
        <fullName evidence="9">Chemotaxis protein MotB</fullName>
    </submittedName>
</protein>
<evidence type="ECO:0000256" key="7">
    <source>
        <dbReference type="PROSITE-ProRule" id="PRU00473"/>
    </source>
</evidence>
<dbReference type="KEGG" id="pfaa:MM59RIKEN_20400"/>
<keyword evidence="3" id="KW-1003">Cell membrane</keyword>
<name>A0A810QGN6_9FIRM</name>
<comment type="similarity">
    <text evidence="2">Belongs to the MotB family.</text>
</comment>
<evidence type="ECO:0000256" key="6">
    <source>
        <dbReference type="ARBA" id="ARBA00023136"/>
    </source>
</evidence>
<evidence type="ECO:0000313" key="9">
    <source>
        <dbReference type="EMBL" id="BCK84721.1"/>
    </source>
</evidence>
<dbReference type="PROSITE" id="PS51123">
    <property type="entry name" value="OMPA_2"/>
    <property type="match status" value="1"/>
</dbReference>
<dbReference type="InterPro" id="IPR006665">
    <property type="entry name" value="OmpA-like"/>
</dbReference>
<dbReference type="SUPFAM" id="SSF103088">
    <property type="entry name" value="OmpA-like"/>
    <property type="match status" value="1"/>
</dbReference>
<dbReference type="Pfam" id="PF13677">
    <property type="entry name" value="MotB_plug"/>
    <property type="match status" value="1"/>
</dbReference>
<proteinExistence type="inferred from homology"/>
<evidence type="ECO:0000256" key="5">
    <source>
        <dbReference type="ARBA" id="ARBA00022989"/>
    </source>
</evidence>
<dbReference type="Proteomes" id="UP000679848">
    <property type="component" value="Chromosome"/>
</dbReference>
<evidence type="ECO:0000256" key="1">
    <source>
        <dbReference type="ARBA" id="ARBA00004162"/>
    </source>
</evidence>
<dbReference type="CDD" id="cd07185">
    <property type="entry name" value="OmpA_C-like"/>
    <property type="match status" value="1"/>
</dbReference>
<gene>
    <name evidence="9" type="primary">motB</name>
    <name evidence="9" type="ORF">MM59RIKEN_20400</name>
</gene>
<keyword evidence="10" id="KW-1185">Reference proteome</keyword>